<dbReference type="Proteomes" id="UP001589788">
    <property type="component" value="Unassembled WGS sequence"/>
</dbReference>
<gene>
    <name evidence="3" type="ORF">ACFFRE_07650</name>
</gene>
<keyword evidence="2" id="KW-1133">Transmembrane helix</keyword>
<feature type="compositionally biased region" description="Polar residues" evidence="1">
    <location>
        <begin position="357"/>
        <end position="369"/>
    </location>
</feature>
<feature type="transmembrane region" description="Helical" evidence="2">
    <location>
        <begin position="72"/>
        <end position="91"/>
    </location>
</feature>
<accession>A0ABV6C2V1</accession>
<feature type="transmembrane region" description="Helical" evidence="2">
    <location>
        <begin position="103"/>
        <end position="123"/>
    </location>
</feature>
<feature type="transmembrane region" description="Helical" evidence="2">
    <location>
        <begin position="129"/>
        <end position="153"/>
    </location>
</feature>
<comment type="caution">
    <text evidence="3">The sequence shown here is derived from an EMBL/GenBank/DDBJ whole genome shotgun (WGS) entry which is preliminary data.</text>
</comment>
<feature type="transmembrane region" description="Helical" evidence="2">
    <location>
        <begin position="34"/>
        <end position="60"/>
    </location>
</feature>
<feature type="region of interest" description="Disordered" evidence="1">
    <location>
        <begin position="159"/>
        <end position="188"/>
    </location>
</feature>
<proteinExistence type="predicted"/>
<feature type="transmembrane region" description="Helical" evidence="2">
    <location>
        <begin position="299"/>
        <end position="321"/>
    </location>
</feature>
<name>A0ABV6C2V1_9ACTN</name>
<dbReference type="RefSeq" id="WP_377789410.1">
    <property type="nucleotide sequence ID" value="NZ_JBHLYQ010000064.1"/>
</dbReference>
<evidence type="ECO:0000313" key="4">
    <source>
        <dbReference type="Proteomes" id="UP001589788"/>
    </source>
</evidence>
<feature type="compositionally biased region" description="Basic residues" evidence="1">
    <location>
        <begin position="392"/>
        <end position="404"/>
    </location>
</feature>
<sequence>MSTPTTSPAPLVARLLQRARVDFPARPAPPRTRAVVLATAVAALLSLAADTGLVAVGHAAFPATTHYSHFAFWDYGSLTVLGVAAAGAAWAGVARISSEPRWLLGRLAVVVSAVLLLPDLWLVGDHNPIGGVGILMSMHLVIAVITFVALVTLAPAGRPGPADTPGSPAPTLPRRAPEPTHQLAPTGPSGRLFEGRVLWTALLAGVLVELGLGAAALFVAPLGRPTGLVPHRGQLAYLLHAVIGIVLAGLALWAWSASRRLPSTGRHRDRRLGASLGLVGLLLAGLGGAATVVHGSLRVVGLGLMLLGTVTALLAYSLPLVGPALDPTQLLVATADHSRPAAPAPTPASDIERDASATGSTNQDTTATVGPTEPAASTLPPGWALAAPSPRQLRKAARRAQRSS</sequence>
<feature type="region of interest" description="Disordered" evidence="1">
    <location>
        <begin position="337"/>
        <end position="404"/>
    </location>
</feature>
<protein>
    <submittedName>
        <fullName evidence="3">Uncharacterized protein</fullName>
    </submittedName>
</protein>
<organism evidence="3 4">
    <name type="scientific">Aciditerrimonas ferrireducens</name>
    <dbReference type="NCBI Taxonomy" id="667306"/>
    <lineage>
        <taxon>Bacteria</taxon>
        <taxon>Bacillati</taxon>
        <taxon>Actinomycetota</taxon>
        <taxon>Acidimicrobiia</taxon>
        <taxon>Acidimicrobiales</taxon>
        <taxon>Acidimicrobiaceae</taxon>
        <taxon>Aciditerrimonas</taxon>
    </lineage>
</organism>
<feature type="transmembrane region" description="Helical" evidence="2">
    <location>
        <begin position="276"/>
        <end position="293"/>
    </location>
</feature>
<feature type="transmembrane region" description="Helical" evidence="2">
    <location>
        <begin position="235"/>
        <end position="255"/>
    </location>
</feature>
<evidence type="ECO:0000256" key="1">
    <source>
        <dbReference type="SAM" id="MobiDB-lite"/>
    </source>
</evidence>
<keyword evidence="4" id="KW-1185">Reference proteome</keyword>
<dbReference type="EMBL" id="JBHLYQ010000064">
    <property type="protein sequence ID" value="MFC0082021.1"/>
    <property type="molecule type" value="Genomic_DNA"/>
</dbReference>
<evidence type="ECO:0000256" key="2">
    <source>
        <dbReference type="SAM" id="Phobius"/>
    </source>
</evidence>
<keyword evidence="2" id="KW-0812">Transmembrane</keyword>
<keyword evidence="2" id="KW-0472">Membrane</keyword>
<feature type="transmembrane region" description="Helical" evidence="2">
    <location>
        <begin position="197"/>
        <end position="223"/>
    </location>
</feature>
<evidence type="ECO:0000313" key="3">
    <source>
        <dbReference type="EMBL" id="MFC0082021.1"/>
    </source>
</evidence>
<reference evidence="3 4" key="1">
    <citation type="submission" date="2024-09" db="EMBL/GenBank/DDBJ databases">
        <authorList>
            <person name="Sun Q."/>
            <person name="Mori K."/>
        </authorList>
    </citation>
    <scope>NUCLEOTIDE SEQUENCE [LARGE SCALE GENOMIC DNA]</scope>
    <source>
        <strain evidence="3 4">JCM 15389</strain>
    </source>
</reference>